<keyword evidence="8" id="KW-1185">Reference proteome</keyword>
<name>A0ABW1VF76_9MICO</name>
<dbReference type="Gene3D" id="1.10.357.10">
    <property type="entry name" value="Tetracycline Repressor, domain 2"/>
    <property type="match status" value="1"/>
</dbReference>
<dbReference type="Proteomes" id="UP001596306">
    <property type="component" value="Unassembled WGS sequence"/>
</dbReference>
<feature type="DNA-binding region" description="H-T-H motif" evidence="5">
    <location>
        <begin position="29"/>
        <end position="48"/>
    </location>
</feature>
<gene>
    <name evidence="7" type="ORF">ACFQB0_07355</name>
</gene>
<keyword evidence="4" id="KW-0804">Transcription</keyword>
<evidence type="ECO:0000256" key="3">
    <source>
        <dbReference type="ARBA" id="ARBA00023125"/>
    </source>
</evidence>
<dbReference type="PANTHER" id="PTHR30055">
    <property type="entry name" value="HTH-TYPE TRANSCRIPTIONAL REGULATOR RUTR"/>
    <property type="match status" value="1"/>
</dbReference>
<dbReference type="PRINTS" id="PR00400">
    <property type="entry name" value="TETREPRESSOR"/>
</dbReference>
<dbReference type="PRINTS" id="PR00455">
    <property type="entry name" value="HTHTETR"/>
</dbReference>
<evidence type="ECO:0000313" key="8">
    <source>
        <dbReference type="Proteomes" id="UP001596306"/>
    </source>
</evidence>
<evidence type="ECO:0000256" key="4">
    <source>
        <dbReference type="ARBA" id="ARBA00023163"/>
    </source>
</evidence>
<dbReference type="InterPro" id="IPR001647">
    <property type="entry name" value="HTH_TetR"/>
</dbReference>
<dbReference type="SUPFAM" id="SSF46689">
    <property type="entry name" value="Homeodomain-like"/>
    <property type="match status" value="1"/>
</dbReference>
<keyword evidence="3 5" id="KW-0238">DNA-binding</keyword>
<sequence length="213" mass="23270">MKIPTPLSREGIVDAALEITSTEGLAGVTMRAIAARFDVTPMALYRHIGDRDELIRLVADRIGALVQPDTAADASWDERARAWARTQRAVLRRYSGLASWLLDNGPAGPQAYRLLELLAAALAAAGFDDARIARGTALIMSWTFSRIAIEDNADVRGDERRPNRTKTFVTGLDALDPSTHPISARVGTEFFTLPMHEIFETGLDWIIAGLRAG</sequence>
<evidence type="ECO:0000256" key="1">
    <source>
        <dbReference type="ARBA" id="ARBA00022491"/>
    </source>
</evidence>
<keyword evidence="2" id="KW-0805">Transcription regulation</keyword>
<dbReference type="PROSITE" id="PS50977">
    <property type="entry name" value="HTH_TETR_2"/>
    <property type="match status" value="1"/>
</dbReference>
<dbReference type="Pfam" id="PF02909">
    <property type="entry name" value="TetR_C_1"/>
    <property type="match status" value="1"/>
</dbReference>
<accession>A0ABW1VF76</accession>
<keyword evidence="1" id="KW-0678">Repressor</keyword>
<reference evidence="8" key="1">
    <citation type="journal article" date="2019" name="Int. J. Syst. Evol. Microbiol.">
        <title>The Global Catalogue of Microorganisms (GCM) 10K type strain sequencing project: providing services to taxonomists for standard genome sequencing and annotation.</title>
        <authorList>
            <consortium name="The Broad Institute Genomics Platform"/>
            <consortium name="The Broad Institute Genome Sequencing Center for Infectious Disease"/>
            <person name="Wu L."/>
            <person name="Ma J."/>
        </authorList>
    </citation>
    <scope>NUCLEOTIDE SEQUENCE [LARGE SCALE GENOMIC DNA]</scope>
    <source>
        <strain evidence="8">CCUG 43304</strain>
    </source>
</reference>
<dbReference type="InterPro" id="IPR003012">
    <property type="entry name" value="Tet_transcr_reg_TetR"/>
</dbReference>
<dbReference type="InterPro" id="IPR036271">
    <property type="entry name" value="Tet_transcr_reg_TetR-rel_C_sf"/>
</dbReference>
<dbReference type="PANTHER" id="PTHR30055:SF234">
    <property type="entry name" value="HTH-TYPE TRANSCRIPTIONAL REGULATOR BETI"/>
    <property type="match status" value="1"/>
</dbReference>
<dbReference type="InterPro" id="IPR009057">
    <property type="entry name" value="Homeodomain-like_sf"/>
</dbReference>
<dbReference type="EMBL" id="JBHSTP010000001">
    <property type="protein sequence ID" value="MFC6355922.1"/>
    <property type="molecule type" value="Genomic_DNA"/>
</dbReference>
<feature type="domain" description="HTH tetR-type" evidence="6">
    <location>
        <begin position="6"/>
        <end position="66"/>
    </location>
</feature>
<dbReference type="RefSeq" id="WP_386729418.1">
    <property type="nucleotide sequence ID" value="NZ_JBHSTP010000001.1"/>
</dbReference>
<dbReference type="Pfam" id="PF00440">
    <property type="entry name" value="TetR_N"/>
    <property type="match status" value="1"/>
</dbReference>
<dbReference type="InterPro" id="IPR050109">
    <property type="entry name" value="HTH-type_TetR-like_transc_reg"/>
</dbReference>
<evidence type="ECO:0000313" key="7">
    <source>
        <dbReference type="EMBL" id="MFC6355922.1"/>
    </source>
</evidence>
<protein>
    <submittedName>
        <fullName evidence="7">TetR/AcrR family transcriptional regulator</fullName>
    </submittedName>
</protein>
<dbReference type="SUPFAM" id="SSF48498">
    <property type="entry name" value="Tetracyclin repressor-like, C-terminal domain"/>
    <property type="match status" value="1"/>
</dbReference>
<evidence type="ECO:0000259" key="6">
    <source>
        <dbReference type="PROSITE" id="PS50977"/>
    </source>
</evidence>
<evidence type="ECO:0000256" key="5">
    <source>
        <dbReference type="PROSITE-ProRule" id="PRU00335"/>
    </source>
</evidence>
<proteinExistence type="predicted"/>
<organism evidence="7 8">
    <name type="scientific">Luethyella okanaganae</name>
    <dbReference type="NCBI Taxonomy" id="69372"/>
    <lineage>
        <taxon>Bacteria</taxon>
        <taxon>Bacillati</taxon>
        <taxon>Actinomycetota</taxon>
        <taxon>Actinomycetes</taxon>
        <taxon>Micrococcales</taxon>
        <taxon>Microbacteriaceae</taxon>
        <taxon>Luethyella</taxon>
    </lineage>
</organism>
<comment type="caution">
    <text evidence="7">The sequence shown here is derived from an EMBL/GenBank/DDBJ whole genome shotgun (WGS) entry which is preliminary data.</text>
</comment>
<evidence type="ECO:0000256" key="2">
    <source>
        <dbReference type="ARBA" id="ARBA00023015"/>
    </source>
</evidence>
<dbReference type="InterPro" id="IPR004111">
    <property type="entry name" value="Repressor_TetR_C"/>
</dbReference>